<keyword evidence="3" id="KW-1185">Reference proteome</keyword>
<feature type="region of interest" description="Disordered" evidence="1">
    <location>
        <begin position="376"/>
        <end position="401"/>
    </location>
</feature>
<comment type="caution">
    <text evidence="2">The sequence shown here is derived from an EMBL/GenBank/DDBJ whole genome shotgun (WGS) entry which is preliminary data.</text>
</comment>
<gene>
    <name evidence="2" type="ORF">PR048_032595</name>
</gene>
<proteinExistence type="predicted"/>
<protein>
    <submittedName>
        <fullName evidence="2">Uncharacterized protein</fullName>
    </submittedName>
</protein>
<sequence>MKDKNNFKFSEDPNELVDRLKIFDYSKAKSNVDGWKEHLKNNPVISIKPPYDRVKRCRERKINTEASERVNVDLFTKNKRPCRQHSHTPFLVKRSLLELCTVFPPMRPATLTLPNQRHSATYIAQMTRLPQKVLHTSSHAEGRAALAGWLACPPPTKVNRVQSPDGPLPDFHMWESCRTMSLVGGFSRGFPVHPALPSRRSFIFTSITLIGSQTSLLRAVQISSLTHSLFIFRSLRSYATSTSGLTSPLLEKVIPYPFLISSYRWRDDNTAENPASGRPYLLLTPPYTRKISPGRRGGLLKVETPDYMVCELHQTDIKRASNGLVFLRKHSSLQTKRVDCCQDAMHHAENTARQFRALRLVAMGDLMHVEVSTLLSSPPPSHRFTASNARLHQHLPRSEIE</sequence>
<evidence type="ECO:0000313" key="2">
    <source>
        <dbReference type="EMBL" id="KAJ8866734.1"/>
    </source>
</evidence>
<dbReference type="Proteomes" id="UP001159363">
    <property type="component" value="Chromosome 15"/>
</dbReference>
<organism evidence="2 3">
    <name type="scientific">Dryococelus australis</name>
    <dbReference type="NCBI Taxonomy" id="614101"/>
    <lineage>
        <taxon>Eukaryota</taxon>
        <taxon>Metazoa</taxon>
        <taxon>Ecdysozoa</taxon>
        <taxon>Arthropoda</taxon>
        <taxon>Hexapoda</taxon>
        <taxon>Insecta</taxon>
        <taxon>Pterygota</taxon>
        <taxon>Neoptera</taxon>
        <taxon>Polyneoptera</taxon>
        <taxon>Phasmatodea</taxon>
        <taxon>Verophasmatodea</taxon>
        <taxon>Anareolatae</taxon>
        <taxon>Phasmatidae</taxon>
        <taxon>Eurycanthinae</taxon>
        <taxon>Dryococelus</taxon>
    </lineage>
</organism>
<evidence type="ECO:0000313" key="3">
    <source>
        <dbReference type="Proteomes" id="UP001159363"/>
    </source>
</evidence>
<evidence type="ECO:0000256" key="1">
    <source>
        <dbReference type="SAM" id="MobiDB-lite"/>
    </source>
</evidence>
<accession>A0ABQ9G2N2</accession>
<dbReference type="EMBL" id="JARBHB010000016">
    <property type="protein sequence ID" value="KAJ8866734.1"/>
    <property type="molecule type" value="Genomic_DNA"/>
</dbReference>
<name>A0ABQ9G2N2_9NEOP</name>
<reference evidence="2 3" key="1">
    <citation type="submission" date="2023-02" db="EMBL/GenBank/DDBJ databases">
        <title>LHISI_Scaffold_Assembly.</title>
        <authorList>
            <person name="Stuart O.P."/>
            <person name="Cleave R."/>
            <person name="Magrath M.J.L."/>
            <person name="Mikheyev A.S."/>
        </authorList>
    </citation>
    <scope>NUCLEOTIDE SEQUENCE [LARGE SCALE GENOMIC DNA]</scope>
    <source>
        <strain evidence="2">Daus_M_001</strain>
        <tissue evidence="2">Leg muscle</tissue>
    </source>
</reference>